<dbReference type="CDD" id="cd00085">
    <property type="entry name" value="HNHc"/>
    <property type="match status" value="1"/>
</dbReference>
<name>A0ABP9W8G6_9DEIO</name>
<evidence type="ECO:0000259" key="2">
    <source>
        <dbReference type="SMART" id="SM00746"/>
    </source>
</evidence>
<feature type="domain" description="TRASH" evidence="2">
    <location>
        <begin position="75"/>
        <end position="109"/>
    </location>
</feature>
<dbReference type="Proteomes" id="UP001401887">
    <property type="component" value="Unassembled WGS sequence"/>
</dbReference>
<proteinExistence type="predicted"/>
<dbReference type="EMBL" id="BAABRP010000009">
    <property type="protein sequence ID" value="GAA5513639.1"/>
    <property type="molecule type" value="Genomic_DNA"/>
</dbReference>
<sequence length="252" mass="28050">MQHSIPLEPKRRNSPGDIEVRCQMCGRACYRCRSVVQKAQAAGKGFNCSPACRAEYTKTLRGPKSAKYARVSVQCAHCGKHLERPANQVQAHGHQFCDRVCSGAWKKTHPSLPKKTAPSACLTCGKEFYAKPYAQRRGRGKYCSRSCYADSISLNNSGDNHPLWLGGGVEYRGPNWSKQRTEARKRDGNRCRNCNASARLHVHHIRPFRSFGYIVGVNDAYLAANELSNLITLCASCHRKAERGKVALPTID</sequence>
<reference evidence="3 4" key="1">
    <citation type="submission" date="2024-02" db="EMBL/GenBank/DDBJ databases">
        <title>Deinococcus carri NBRC 110142.</title>
        <authorList>
            <person name="Ichikawa N."/>
            <person name="Katano-Makiyama Y."/>
            <person name="Hidaka K."/>
        </authorList>
    </citation>
    <scope>NUCLEOTIDE SEQUENCE [LARGE SCALE GENOMIC DNA]</scope>
    <source>
        <strain evidence="3 4">NBRC 110142</strain>
    </source>
</reference>
<evidence type="ECO:0008006" key="5">
    <source>
        <dbReference type="Google" id="ProtNLM"/>
    </source>
</evidence>
<dbReference type="Gene3D" id="1.10.30.50">
    <property type="match status" value="1"/>
</dbReference>
<feature type="domain" description="TRASH" evidence="2">
    <location>
        <begin position="22"/>
        <end position="60"/>
    </location>
</feature>
<gene>
    <name evidence="3" type="ORF">Dcar01_02383</name>
</gene>
<dbReference type="InterPro" id="IPR003615">
    <property type="entry name" value="HNH_nuc"/>
</dbReference>
<evidence type="ECO:0000259" key="1">
    <source>
        <dbReference type="SMART" id="SM00507"/>
    </source>
</evidence>
<organism evidence="3 4">
    <name type="scientific">Deinococcus carri</name>
    <dbReference type="NCBI Taxonomy" id="1211323"/>
    <lineage>
        <taxon>Bacteria</taxon>
        <taxon>Thermotogati</taxon>
        <taxon>Deinococcota</taxon>
        <taxon>Deinococci</taxon>
        <taxon>Deinococcales</taxon>
        <taxon>Deinococcaceae</taxon>
        <taxon>Deinococcus</taxon>
    </lineage>
</organism>
<dbReference type="InterPro" id="IPR002711">
    <property type="entry name" value="HNH"/>
</dbReference>
<dbReference type="Pfam" id="PF01844">
    <property type="entry name" value="HNH"/>
    <property type="match status" value="1"/>
</dbReference>
<evidence type="ECO:0000313" key="3">
    <source>
        <dbReference type="EMBL" id="GAA5513639.1"/>
    </source>
</evidence>
<dbReference type="SMART" id="SM00746">
    <property type="entry name" value="TRASH"/>
    <property type="match status" value="3"/>
</dbReference>
<keyword evidence="4" id="KW-1185">Reference proteome</keyword>
<dbReference type="SMART" id="SM00507">
    <property type="entry name" value="HNHc"/>
    <property type="match status" value="1"/>
</dbReference>
<protein>
    <recommendedName>
        <fullName evidence="5">HNH endonuclease</fullName>
    </recommendedName>
</protein>
<comment type="caution">
    <text evidence="3">The sequence shown here is derived from an EMBL/GenBank/DDBJ whole genome shotgun (WGS) entry which is preliminary data.</text>
</comment>
<feature type="domain" description="TRASH" evidence="2">
    <location>
        <begin position="121"/>
        <end position="155"/>
    </location>
</feature>
<accession>A0ABP9W8G6</accession>
<evidence type="ECO:0000313" key="4">
    <source>
        <dbReference type="Proteomes" id="UP001401887"/>
    </source>
</evidence>
<dbReference type="InterPro" id="IPR011017">
    <property type="entry name" value="TRASH_dom"/>
</dbReference>
<feature type="domain" description="HNH nuclease" evidence="1">
    <location>
        <begin position="178"/>
        <end position="239"/>
    </location>
</feature>